<reference evidence="14" key="1">
    <citation type="submission" date="2022-01" db="EMBL/GenBank/DDBJ databases">
        <authorList>
            <person name="King R."/>
        </authorList>
    </citation>
    <scope>NUCLEOTIDE SEQUENCE</scope>
</reference>
<dbReference type="PANTHER" id="PTHR11690">
    <property type="entry name" value="AMILORIDE-SENSITIVE SODIUM CHANNEL-RELATED"/>
    <property type="match status" value="1"/>
</dbReference>
<dbReference type="Proteomes" id="UP001153620">
    <property type="component" value="Chromosome 2"/>
</dbReference>
<evidence type="ECO:0000256" key="6">
    <source>
        <dbReference type="ARBA" id="ARBA00022989"/>
    </source>
</evidence>
<dbReference type="GO" id="GO:0015280">
    <property type="term" value="F:ligand-gated sodium channel activity"/>
    <property type="evidence" value="ECO:0007669"/>
    <property type="project" value="TreeGrafter"/>
</dbReference>
<evidence type="ECO:0000256" key="10">
    <source>
        <dbReference type="ARBA" id="ARBA00023201"/>
    </source>
</evidence>
<evidence type="ECO:0000256" key="7">
    <source>
        <dbReference type="ARBA" id="ARBA00023053"/>
    </source>
</evidence>
<reference evidence="14" key="2">
    <citation type="submission" date="2022-10" db="EMBL/GenBank/DDBJ databases">
        <authorList>
            <consortium name="ENA_rothamsted_submissions"/>
            <consortium name="culmorum"/>
            <person name="King R."/>
        </authorList>
    </citation>
    <scope>NUCLEOTIDE SEQUENCE</scope>
</reference>
<dbReference type="PRINTS" id="PR01078">
    <property type="entry name" value="AMINACHANNEL"/>
</dbReference>
<organism evidence="14 15">
    <name type="scientific">Chironomus riparius</name>
    <dbReference type="NCBI Taxonomy" id="315576"/>
    <lineage>
        <taxon>Eukaryota</taxon>
        <taxon>Metazoa</taxon>
        <taxon>Ecdysozoa</taxon>
        <taxon>Arthropoda</taxon>
        <taxon>Hexapoda</taxon>
        <taxon>Insecta</taxon>
        <taxon>Pterygota</taxon>
        <taxon>Neoptera</taxon>
        <taxon>Endopterygota</taxon>
        <taxon>Diptera</taxon>
        <taxon>Nematocera</taxon>
        <taxon>Chironomoidea</taxon>
        <taxon>Chironomidae</taxon>
        <taxon>Chironominae</taxon>
        <taxon>Chironomus</taxon>
    </lineage>
</organism>
<keyword evidence="8 12" id="KW-0406">Ion transport</keyword>
<keyword evidence="6 13" id="KW-1133">Transmembrane helix</keyword>
<keyword evidence="15" id="KW-1185">Reference proteome</keyword>
<dbReference type="PANTHER" id="PTHR11690:SF288">
    <property type="entry name" value="AMILORIDE-SENSITIVE NA+ CHANNEL-RELATED"/>
    <property type="match status" value="1"/>
</dbReference>
<evidence type="ECO:0000256" key="3">
    <source>
        <dbReference type="ARBA" id="ARBA00022448"/>
    </source>
</evidence>
<keyword evidence="5 12" id="KW-0812">Transmembrane</keyword>
<feature type="transmembrane region" description="Helical" evidence="13">
    <location>
        <begin position="78"/>
        <end position="99"/>
    </location>
</feature>
<dbReference type="InterPro" id="IPR001873">
    <property type="entry name" value="ENaC"/>
</dbReference>
<keyword evidence="10 12" id="KW-0739">Sodium transport</keyword>
<evidence type="ECO:0000256" key="4">
    <source>
        <dbReference type="ARBA" id="ARBA00022461"/>
    </source>
</evidence>
<gene>
    <name evidence="14" type="ORF">CHIRRI_LOCUS6304</name>
</gene>
<evidence type="ECO:0000313" key="15">
    <source>
        <dbReference type="Proteomes" id="UP001153620"/>
    </source>
</evidence>
<keyword evidence="9 13" id="KW-0472">Membrane</keyword>
<keyword evidence="3 12" id="KW-0813">Transport</keyword>
<evidence type="ECO:0000256" key="5">
    <source>
        <dbReference type="ARBA" id="ARBA00022692"/>
    </source>
</evidence>
<evidence type="ECO:0000256" key="8">
    <source>
        <dbReference type="ARBA" id="ARBA00023065"/>
    </source>
</evidence>
<name>A0A9N9WRJ3_9DIPT</name>
<dbReference type="EMBL" id="OU895878">
    <property type="protein sequence ID" value="CAG9803404.1"/>
    <property type="molecule type" value="Genomic_DNA"/>
</dbReference>
<evidence type="ECO:0000256" key="11">
    <source>
        <dbReference type="ARBA" id="ARBA00023303"/>
    </source>
</evidence>
<dbReference type="PROSITE" id="PS01206">
    <property type="entry name" value="ASC"/>
    <property type="match status" value="1"/>
</dbReference>
<dbReference type="GO" id="GO:0005886">
    <property type="term" value="C:plasma membrane"/>
    <property type="evidence" value="ECO:0007669"/>
    <property type="project" value="TreeGrafter"/>
</dbReference>
<dbReference type="Gene3D" id="1.10.287.770">
    <property type="entry name" value="YojJ-like"/>
    <property type="match status" value="1"/>
</dbReference>
<comment type="subcellular location">
    <subcellularLocation>
        <location evidence="1">Membrane</location>
        <topology evidence="1">Multi-pass membrane protein</topology>
    </subcellularLocation>
</comment>
<evidence type="ECO:0000313" key="14">
    <source>
        <dbReference type="EMBL" id="CAG9803404.1"/>
    </source>
</evidence>
<accession>A0A9N9WRJ3</accession>
<evidence type="ECO:0000256" key="9">
    <source>
        <dbReference type="ARBA" id="ARBA00023136"/>
    </source>
</evidence>
<evidence type="ECO:0000256" key="12">
    <source>
        <dbReference type="RuleBase" id="RU000679"/>
    </source>
</evidence>
<sequence>MTSKDKHKLTIITDGQKRRPSLLSVNSDADSDKEIRKKIQHGTRLTAAWSMFADFCNNSTVHGVKYLGEKRRHWSERAFWVMAFIISVTGCTIMIVKIYDKWQNTPVIVSFAEKSTPVWQIPFPAVTICPETKAMKKHIDMTKGYIHTRFGLRDNLTDEEARNLEAISQVCDLHLFSEKSMEINSGLEPEEIVPLLKSITVSLNETTLFCRWRNAIDSCEKFFTEIITEEGFCYTFNVLDSSELFKEDTLADDFEYIKHNKSSTNWTLEKGYETADPDTFPYRVLGPGARAGLNIVLKLTDIDLDYMCRGPVQGFKILLHTPGEIPRVSKQYFRVPLNQEVVVSVKPNMITTSEGLVGYAPNRRQCYFNDERQLKFFKVYTQSNCELECLANFTLGHCGCVKFSMPRDTMTKICSQKDITCYDSAEDLLMMEELNQSLETRGSENKHGKTLCNCLPSCTSINYDAEISQADYEYVKVFSAHGGDLNEFPGAILARLTIFFKEAQFITSRRSELYGLTDFMANVGGLLGLFMGVSILSLIEILYYITLRLACHLNYRRHKKIKARRNSSVPPILSPNIEFIPGIKVEKCGIGSKID</sequence>
<evidence type="ECO:0000256" key="2">
    <source>
        <dbReference type="ARBA" id="ARBA00007193"/>
    </source>
</evidence>
<comment type="similarity">
    <text evidence="2 12">Belongs to the amiloride-sensitive sodium channel (TC 1.A.6) family.</text>
</comment>
<keyword evidence="4 12" id="KW-0894">Sodium channel</keyword>
<keyword evidence="11 12" id="KW-0407">Ion channel</keyword>
<dbReference type="InterPro" id="IPR020903">
    <property type="entry name" value="ENaC_CS"/>
</dbReference>
<feature type="transmembrane region" description="Helical" evidence="13">
    <location>
        <begin position="519"/>
        <end position="547"/>
    </location>
</feature>
<proteinExistence type="inferred from homology"/>
<dbReference type="Gene3D" id="2.60.470.10">
    <property type="entry name" value="Acid-sensing ion channels like domains"/>
    <property type="match status" value="1"/>
</dbReference>
<protein>
    <recommendedName>
        <fullName evidence="16">Pickpocket protein 28</fullName>
    </recommendedName>
</protein>
<dbReference type="OrthoDB" id="6021021at2759"/>
<evidence type="ECO:0000256" key="1">
    <source>
        <dbReference type="ARBA" id="ARBA00004141"/>
    </source>
</evidence>
<evidence type="ECO:0008006" key="16">
    <source>
        <dbReference type="Google" id="ProtNLM"/>
    </source>
</evidence>
<evidence type="ECO:0000256" key="13">
    <source>
        <dbReference type="SAM" id="Phobius"/>
    </source>
</evidence>
<dbReference type="Pfam" id="PF00858">
    <property type="entry name" value="ASC"/>
    <property type="match status" value="1"/>
</dbReference>
<keyword evidence="7" id="KW-0915">Sodium</keyword>
<dbReference type="AlphaFoldDB" id="A0A9N9WRJ3"/>